<dbReference type="InterPro" id="IPR050951">
    <property type="entry name" value="Retrovirus_Pol_polyprotein"/>
</dbReference>
<evidence type="ECO:0000259" key="8">
    <source>
        <dbReference type="PROSITE" id="PS50878"/>
    </source>
</evidence>
<dbReference type="Gene3D" id="3.30.70.270">
    <property type="match status" value="2"/>
</dbReference>
<dbReference type="PANTHER" id="PTHR37984">
    <property type="entry name" value="PROTEIN CBG26694"/>
    <property type="match status" value="1"/>
</dbReference>
<keyword evidence="6" id="KW-0378">Hydrolase</keyword>
<keyword evidence="7" id="KW-0695">RNA-directed DNA polymerase</keyword>
<dbReference type="PROSITE" id="PS50878">
    <property type="entry name" value="RT_POL"/>
    <property type="match status" value="1"/>
</dbReference>
<proteinExistence type="predicted"/>
<dbReference type="EC" id="2.7.7.49" evidence="1"/>
<dbReference type="AlphaFoldDB" id="A0A085MQQ8"/>
<dbReference type="GO" id="GO:0015074">
    <property type="term" value="P:DNA integration"/>
    <property type="evidence" value="ECO:0007669"/>
    <property type="project" value="InterPro"/>
</dbReference>
<evidence type="ECO:0000256" key="1">
    <source>
        <dbReference type="ARBA" id="ARBA00012493"/>
    </source>
</evidence>
<feature type="domain" description="Reverse transcriptase" evidence="8">
    <location>
        <begin position="160"/>
        <end position="339"/>
    </location>
</feature>
<evidence type="ECO:0000256" key="2">
    <source>
        <dbReference type="ARBA" id="ARBA00022679"/>
    </source>
</evidence>
<dbReference type="FunFam" id="1.10.340.70:FF:000001">
    <property type="entry name" value="Retrovirus-related Pol polyprotein from transposon gypsy-like Protein"/>
    <property type="match status" value="1"/>
</dbReference>
<dbReference type="InterPro" id="IPR043128">
    <property type="entry name" value="Rev_trsase/Diguanyl_cyclase"/>
</dbReference>
<name>A0A085MQQ8_9BILA</name>
<keyword evidence="3" id="KW-0548">Nucleotidyltransferase</keyword>
<evidence type="ECO:0000259" key="9">
    <source>
        <dbReference type="PROSITE" id="PS50994"/>
    </source>
</evidence>
<dbReference type="PROSITE" id="PS50994">
    <property type="entry name" value="INTEGRASE"/>
    <property type="match status" value="1"/>
</dbReference>
<dbReference type="EMBL" id="KL367837">
    <property type="protein sequence ID" value="KFD59554.1"/>
    <property type="molecule type" value="Genomic_DNA"/>
</dbReference>
<dbReference type="InterPro" id="IPR036397">
    <property type="entry name" value="RNaseH_sf"/>
</dbReference>
<dbReference type="InterPro" id="IPR043502">
    <property type="entry name" value="DNA/RNA_pol_sf"/>
</dbReference>
<evidence type="ECO:0000313" key="10">
    <source>
        <dbReference type="EMBL" id="KFD59554.1"/>
    </source>
</evidence>
<dbReference type="Pfam" id="PF17917">
    <property type="entry name" value="RT_RNaseH"/>
    <property type="match status" value="1"/>
</dbReference>
<dbReference type="Gene3D" id="3.10.10.10">
    <property type="entry name" value="HIV Type 1 Reverse Transcriptase, subunit A, domain 1"/>
    <property type="match status" value="1"/>
</dbReference>
<dbReference type="FunFam" id="3.30.70.270:FF:000020">
    <property type="entry name" value="Transposon Tf2-6 polyprotein-like Protein"/>
    <property type="match status" value="1"/>
</dbReference>
<evidence type="ECO:0000256" key="4">
    <source>
        <dbReference type="ARBA" id="ARBA00022722"/>
    </source>
</evidence>
<dbReference type="InterPro" id="IPR041588">
    <property type="entry name" value="Integrase_H2C2"/>
</dbReference>
<evidence type="ECO:0000256" key="7">
    <source>
        <dbReference type="ARBA" id="ARBA00022918"/>
    </source>
</evidence>
<protein>
    <recommendedName>
        <fullName evidence="1">RNA-directed DNA polymerase</fullName>
        <ecNumber evidence="1">2.7.7.49</ecNumber>
    </recommendedName>
</protein>
<dbReference type="Pfam" id="PF17921">
    <property type="entry name" value="Integrase_H2C2"/>
    <property type="match status" value="1"/>
</dbReference>
<dbReference type="GO" id="GO:0003964">
    <property type="term" value="F:RNA-directed DNA polymerase activity"/>
    <property type="evidence" value="ECO:0007669"/>
    <property type="project" value="UniProtKB-KW"/>
</dbReference>
<evidence type="ECO:0000256" key="6">
    <source>
        <dbReference type="ARBA" id="ARBA00022801"/>
    </source>
</evidence>
<dbReference type="GO" id="GO:0003676">
    <property type="term" value="F:nucleic acid binding"/>
    <property type="evidence" value="ECO:0007669"/>
    <property type="project" value="InterPro"/>
</dbReference>
<dbReference type="Gene3D" id="3.30.420.10">
    <property type="entry name" value="Ribonuclease H-like superfamily/Ribonuclease H"/>
    <property type="match status" value="1"/>
</dbReference>
<dbReference type="Proteomes" id="UP000030758">
    <property type="component" value="Unassembled WGS sequence"/>
</dbReference>
<dbReference type="SUPFAM" id="SSF56672">
    <property type="entry name" value="DNA/RNA polymerases"/>
    <property type="match status" value="1"/>
</dbReference>
<keyword evidence="5" id="KW-0255">Endonuclease</keyword>
<feature type="domain" description="Integrase catalytic" evidence="9">
    <location>
        <begin position="693"/>
        <end position="855"/>
    </location>
</feature>
<dbReference type="Gene3D" id="1.10.340.70">
    <property type="match status" value="1"/>
</dbReference>
<dbReference type="Pfam" id="PF00665">
    <property type="entry name" value="rve"/>
    <property type="match status" value="1"/>
</dbReference>
<dbReference type="InterPro" id="IPR000477">
    <property type="entry name" value="RT_dom"/>
</dbReference>
<evidence type="ECO:0000256" key="5">
    <source>
        <dbReference type="ARBA" id="ARBA00022759"/>
    </source>
</evidence>
<keyword evidence="2" id="KW-0808">Transferase</keyword>
<sequence>MVSHQFLVADQLIVDVIIGTDFLAAHHVSIDVANNRAFGPTTGELTTNVIVSTAQPNYASLTQPLPATCGSRAIESQTDPLEYCSVPRYRTDNAAVELPRHPPLYSGLISSYSHLFKLVPGSTSVAEHQIRTSGTPVRVPPRRIPERYRAEVVSQLQEMLDRGIIEPSQSPWMAPAVYTTKRSGEVRICVDYRELNKRTLKDAYPLPMPDDIFEKVASASVFSTLDMHCGFWQIPVRKDDIEKTAFSPGPGMGLYQFKRMPFGLCGAPNTFQRVMDGLLRDLPFVVVYLDDIIVFSPDETTHHEHLRVVLERLSAAGFTLRGAKCKIGLTEVRYLGHVISGKSIAPDPAKVAAIESWPTPTNRKTVKQFLGLTSYYRCFVKDYATIATPLYKLLHEDTPFKWTDTCEDAFNRLRRHLSSAPVLVPPKFDRHFELFTDASNDGLGATLQQDGHAIAFASRTLTNSERNYSVIERECLAIVFALKTFRHYLLGRHFTIFTDHAPLQWLTAQKMEGRLARWALALQEYDYTIKYRPGHKNNSADALSRRSGLAATVLVLPELTRERIRQEQQSDAVLRGITEALTNGIPIHSNPDVPRRYRQVRRQLCLVDGILMRTLKPRYAAEPVTVIIAPPSLRTYFLQAAHDIPSSGHQGTAKTLGKLTMLAYWPSMAEDVKRYCANCNICQQVKPSPLPPAPLQPFPFGKPWERVAVDILEVPMSQLGNRYLLVLQDWFTKWVEAVPMKNQMAATISSVLVEIFSRMGIPDILHTDQGANFESNLLRSVLKAFGVQKTRTSAYHPQGDGLVERANRSILQMLRTYVDSEADWKPHLALVLHAYRTVPHSSTGVAPFTLMYGRQAKLLPSTPVITPEWYHSTNSWISALPTTLSRLYSFAREHMRKVREQQKTQYDKRTAPRNELTVGTPVWLWYPRKGKLQPKWQPGWTVVQIISPNTVKITKESGEESVVHVNRIRARNIRSNGPRSIDITNAEDTSSI</sequence>
<dbReference type="FunFam" id="3.30.420.10:FF:000032">
    <property type="entry name" value="Retrovirus-related Pol polyprotein from transposon 297-like Protein"/>
    <property type="match status" value="1"/>
</dbReference>
<evidence type="ECO:0000256" key="3">
    <source>
        <dbReference type="ARBA" id="ARBA00022695"/>
    </source>
</evidence>
<dbReference type="CDD" id="cd09274">
    <property type="entry name" value="RNase_HI_RT_Ty3"/>
    <property type="match status" value="1"/>
</dbReference>
<dbReference type="GO" id="GO:0042575">
    <property type="term" value="C:DNA polymerase complex"/>
    <property type="evidence" value="ECO:0007669"/>
    <property type="project" value="UniProtKB-ARBA"/>
</dbReference>
<dbReference type="GO" id="GO:0004519">
    <property type="term" value="F:endonuclease activity"/>
    <property type="evidence" value="ECO:0007669"/>
    <property type="project" value="UniProtKB-KW"/>
</dbReference>
<reference evidence="10" key="1">
    <citation type="journal article" date="2014" name="Nat. Genet.">
        <title>Genome and transcriptome of the porcine whipworm Trichuris suis.</title>
        <authorList>
            <person name="Jex A.R."/>
            <person name="Nejsum P."/>
            <person name="Schwarz E.M."/>
            <person name="Hu L."/>
            <person name="Young N.D."/>
            <person name="Hall R.S."/>
            <person name="Korhonen P.K."/>
            <person name="Liao S."/>
            <person name="Thamsborg S."/>
            <person name="Xia J."/>
            <person name="Xu P."/>
            <person name="Wang S."/>
            <person name="Scheerlinck J.P."/>
            <person name="Hofmann A."/>
            <person name="Sternberg P.W."/>
            <person name="Wang J."/>
            <person name="Gasser R.B."/>
        </authorList>
    </citation>
    <scope>NUCLEOTIDE SEQUENCE [LARGE SCALE GENOMIC DNA]</scope>
    <source>
        <strain evidence="10">DCEP-RM93F</strain>
    </source>
</reference>
<dbReference type="InterPro" id="IPR012337">
    <property type="entry name" value="RNaseH-like_sf"/>
</dbReference>
<accession>A0A085MQQ8</accession>
<organism evidence="10">
    <name type="scientific">Trichuris suis</name>
    <name type="common">pig whipworm</name>
    <dbReference type="NCBI Taxonomy" id="68888"/>
    <lineage>
        <taxon>Eukaryota</taxon>
        <taxon>Metazoa</taxon>
        <taxon>Ecdysozoa</taxon>
        <taxon>Nematoda</taxon>
        <taxon>Enoplea</taxon>
        <taxon>Dorylaimia</taxon>
        <taxon>Trichinellida</taxon>
        <taxon>Trichuridae</taxon>
        <taxon>Trichuris</taxon>
    </lineage>
</organism>
<dbReference type="InterPro" id="IPR041373">
    <property type="entry name" value="RT_RNaseH"/>
</dbReference>
<dbReference type="CDD" id="cd01647">
    <property type="entry name" value="RT_LTR"/>
    <property type="match status" value="1"/>
</dbReference>
<dbReference type="SUPFAM" id="SSF53098">
    <property type="entry name" value="Ribonuclease H-like"/>
    <property type="match status" value="1"/>
</dbReference>
<dbReference type="Pfam" id="PF00078">
    <property type="entry name" value="RVT_1"/>
    <property type="match status" value="1"/>
</dbReference>
<dbReference type="PANTHER" id="PTHR37984:SF5">
    <property type="entry name" value="PROTEIN NYNRIN-LIKE"/>
    <property type="match status" value="1"/>
</dbReference>
<keyword evidence="4" id="KW-0540">Nuclease</keyword>
<dbReference type="GO" id="GO:0016787">
    <property type="term" value="F:hydrolase activity"/>
    <property type="evidence" value="ECO:0007669"/>
    <property type="project" value="UniProtKB-KW"/>
</dbReference>
<dbReference type="InterPro" id="IPR001584">
    <property type="entry name" value="Integrase_cat-core"/>
</dbReference>
<dbReference type="FunFam" id="3.10.20.370:FF:000001">
    <property type="entry name" value="Retrovirus-related Pol polyprotein from transposon 17.6-like protein"/>
    <property type="match status" value="1"/>
</dbReference>
<gene>
    <name evidence="10" type="ORF">M514_28268</name>
</gene>